<keyword evidence="2" id="KW-1185">Reference proteome</keyword>
<gene>
    <name evidence="1" type="ORF">WMO63_00180</name>
</gene>
<comment type="caution">
    <text evidence="1">The sequence shown here is derived from an EMBL/GenBank/DDBJ whole genome shotgun (WGS) entry which is preliminary data.</text>
</comment>
<protein>
    <submittedName>
        <fullName evidence="1">Uncharacterized protein</fullName>
    </submittedName>
</protein>
<accession>A0ABV1ESL9</accession>
<dbReference type="EMBL" id="JBBMFN010000001">
    <property type="protein sequence ID" value="MEQ2464083.1"/>
    <property type="molecule type" value="Genomic_DNA"/>
</dbReference>
<proteinExistence type="predicted"/>
<organism evidence="1 2">
    <name type="scientific">Niallia hominis</name>
    <dbReference type="NCBI Taxonomy" id="3133173"/>
    <lineage>
        <taxon>Bacteria</taxon>
        <taxon>Bacillati</taxon>
        <taxon>Bacillota</taxon>
        <taxon>Bacilli</taxon>
        <taxon>Bacillales</taxon>
        <taxon>Bacillaceae</taxon>
        <taxon>Niallia</taxon>
    </lineage>
</organism>
<dbReference type="Proteomes" id="UP001465426">
    <property type="component" value="Unassembled WGS sequence"/>
</dbReference>
<evidence type="ECO:0000313" key="1">
    <source>
        <dbReference type="EMBL" id="MEQ2464083.1"/>
    </source>
</evidence>
<evidence type="ECO:0000313" key="2">
    <source>
        <dbReference type="Proteomes" id="UP001465426"/>
    </source>
</evidence>
<sequence>MNALIWREERKRGVQKADENHYVVRGEIKWCSSRKSNHIISRHPEKGSAHNS</sequence>
<name>A0ABV1ESL9_9BACI</name>
<reference evidence="1 2" key="1">
    <citation type="submission" date="2024-03" db="EMBL/GenBank/DDBJ databases">
        <title>Human intestinal bacterial collection.</title>
        <authorList>
            <person name="Pauvert C."/>
            <person name="Hitch T.C.A."/>
            <person name="Clavel T."/>
        </authorList>
    </citation>
    <scope>NUCLEOTIDE SEQUENCE [LARGE SCALE GENOMIC DNA]</scope>
    <source>
        <strain evidence="1 2">CLA-SR-H024</strain>
    </source>
</reference>